<reference evidence="1 3" key="1">
    <citation type="journal article" date="2015" name="Genome Announc.">
        <title>Complete genome sequences for 35 biothreat assay-relevant bacillus species.</title>
        <authorList>
            <person name="Johnson S.L."/>
            <person name="Daligault H.E."/>
            <person name="Davenport K.W."/>
            <person name="Jaissle J."/>
            <person name="Frey K.G."/>
            <person name="Ladner J.T."/>
            <person name="Broomall S.M."/>
            <person name="Bishop-Lilly K.A."/>
            <person name="Bruce D.C."/>
            <person name="Gibbons H.S."/>
            <person name="Coyne S.R."/>
            <person name="Lo C.C."/>
            <person name="Meincke L."/>
            <person name="Munk A.C."/>
            <person name="Koroleva G.I."/>
            <person name="Rosenzweig C.N."/>
            <person name="Palacios G.F."/>
            <person name="Redden C.L."/>
            <person name="Minogue T.D."/>
            <person name="Chain P.S."/>
        </authorList>
    </citation>
    <scope>NUCLEOTIDE SEQUENCE [LARGE SCALE GENOMIC DNA]</scope>
    <source>
        <strain evidence="1">ATCC 14581</strain>
        <strain evidence="3">ATCC 14581 / DSM 32 / JCM 2506 / NBRC 15308 / NCIMB 9376 / NCTC 10342 / NRRL B-14308 / VKM B-512</strain>
        <plasmid evidence="1 3">pBMV_2</plasmid>
    </source>
</reference>
<accession>A0A0B6ALG1</accession>
<dbReference type="RefSeq" id="WP_034655823.1">
    <property type="nucleotide sequence ID" value="NZ_BCVB01000023.1"/>
</dbReference>
<protein>
    <submittedName>
        <fullName evidence="1">Uncharacterized protein</fullName>
    </submittedName>
</protein>
<sequence length="119" mass="13500">MKIITKDVTQSTLAKEFVALPTPCNDVVYYPAKLADLATEERYTVFQTLSQKSGLAYLAVTQPGTAKIVLAGSKDFINEVYQAIPWSHYEIADEDNKFDYKESLSLQALEDYFTYLKEQ</sequence>
<dbReference type="KEGG" id="bmeg:BG04_5622"/>
<geneLocation type="plasmid" evidence="1 3">
    <name>pBMV_2</name>
</geneLocation>
<dbReference type="EMBL" id="CP009921">
    <property type="protein sequence ID" value="AJI25809.1"/>
    <property type="molecule type" value="Genomic_DNA"/>
</dbReference>
<dbReference type="HOGENOM" id="CLU_2056649_0_0_9"/>
<evidence type="ECO:0000313" key="3">
    <source>
        <dbReference type="Proteomes" id="UP000031829"/>
    </source>
</evidence>
<dbReference type="AlphaFoldDB" id="A0A0B6ALG1"/>
<gene>
    <name evidence="2" type="ORF">BG04_5622</name>
    <name evidence="1" type="ORF">BG04_5787</name>
</gene>
<dbReference type="KEGG" id="bmeg:BG04_5787"/>
<name>A0A0B6ALG1_PRIM2</name>
<evidence type="ECO:0000313" key="1">
    <source>
        <dbReference type="EMBL" id="AJI25720.1"/>
    </source>
</evidence>
<dbReference type="GeneID" id="93645890"/>
<keyword evidence="1" id="KW-0614">Plasmid</keyword>
<dbReference type="Proteomes" id="UP000031829">
    <property type="component" value="Plasmid pBMV_2"/>
</dbReference>
<evidence type="ECO:0000313" key="2">
    <source>
        <dbReference type="EMBL" id="AJI25809.1"/>
    </source>
</evidence>
<organism evidence="1 3">
    <name type="scientific">Priestia megaterium (strain ATCC 14581 / DSM 32 / CCUG 1817 / JCM 2506 / NBRC 15308 / NCIMB 9376 / NCTC 10342 / NRRL B-14308 / VKM B-512 / Ford 19)</name>
    <name type="common">Bacillus megaterium</name>
    <dbReference type="NCBI Taxonomy" id="1348623"/>
    <lineage>
        <taxon>Bacteria</taxon>
        <taxon>Bacillati</taxon>
        <taxon>Bacillota</taxon>
        <taxon>Bacilli</taxon>
        <taxon>Bacillales</taxon>
        <taxon>Bacillaceae</taxon>
        <taxon>Priestia</taxon>
    </lineage>
</organism>
<proteinExistence type="predicted"/>
<dbReference type="EMBL" id="CP009921">
    <property type="protein sequence ID" value="AJI25720.1"/>
    <property type="molecule type" value="Genomic_DNA"/>
</dbReference>